<gene>
    <name evidence="2" type="ORF">CTEN210_09071</name>
</gene>
<proteinExistence type="predicted"/>
<keyword evidence="1" id="KW-1133">Transmembrane helix</keyword>
<dbReference type="Proteomes" id="UP001054902">
    <property type="component" value="Unassembled WGS sequence"/>
</dbReference>
<evidence type="ECO:0000313" key="2">
    <source>
        <dbReference type="EMBL" id="GFH52595.1"/>
    </source>
</evidence>
<feature type="transmembrane region" description="Helical" evidence="1">
    <location>
        <begin position="180"/>
        <end position="198"/>
    </location>
</feature>
<protein>
    <submittedName>
        <fullName evidence="2">Uncharacterized protein</fullName>
    </submittedName>
</protein>
<evidence type="ECO:0000256" key="1">
    <source>
        <dbReference type="SAM" id="Phobius"/>
    </source>
</evidence>
<comment type="caution">
    <text evidence="2">The sequence shown here is derived from an EMBL/GenBank/DDBJ whole genome shotgun (WGS) entry which is preliminary data.</text>
</comment>
<keyword evidence="1" id="KW-0472">Membrane</keyword>
<feature type="transmembrane region" description="Helical" evidence="1">
    <location>
        <begin position="205"/>
        <end position="224"/>
    </location>
</feature>
<keyword evidence="1" id="KW-0812">Transmembrane</keyword>
<organism evidence="2 3">
    <name type="scientific">Chaetoceros tenuissimus</name>
    <dbReference type="NCBI Taxonomy" id="426638"/>
    <lineage>
        <taxon>Eukaryota</taxon>
        <taxon>Sar</taxon>
        <taxon>Stramenopiles</taxon>
        <taxon>Ochrophyta</taxon>
        <taxon>Bacillariophyta</taxon>
        <taxon>Coscinodiscophyceae</taxon>
        <taxon>Chaetocerotophycidae</taxon>
        <taxon>Chaetocerotales</taxon>
        <taxon>Chaetocerotaceae</taxon>
        <taxon>Chaetoceros</taxon>
    </lineage>
</organism>
<accession>A0AAD3H6V6</accession>
<dbReference type="EMBL" id="BLLK01000045">
    <property type="protein sequence ID" value="GFH52595.1"/>
    <property type="molecule type" value="Genomic_DNA"/>
</dbReference>
<feature type="transmembrane region" description="Helical" evidence="1">
    <location>
        <begin position="54"/>
        <end position="76"/>
    </location>
</feature>
<feature type="transmembrane region" description="Helical" evidence="1">
    <location>
        <begin position="236"/>
        <end position="255"/>
    </location>
</feature>
<keyword evidence="3" id="KW-1185">Reference proteome</keyword>
<name>A0AAD3H6V6_9STRA</name>
<evidence type="ECO:0000313" key="3">
    <source>
        <dbReference type="Proteomes" id="UP001054902"/>
    </source>
</evidence>
<feature type="transmembrane region" description="Helical" evidence="1">
    <location>
        <begin position="83"/>
        <end position="101"/>
    </location>
</feature>
<sequence length="256" mass="27421">MILSVRGGAGPLETTSAAKTFSSILAAQSTFSVLGGETGKDIWDMPDDNAFDNAMYLDISGVAGAIAVLSCFKLFFHMEHNTAVGYSVIPYAAQLFHKIITGKNVKAGVKLESSLFLMAIQSIVGYACFNKVSWAKTAMKLYGFNSLINAVIFSFAPKMGSTLWNLNYDTPTTESMANKSMGMALAAHAIAVLVPILSNVSVNETVGYTILAYLLGMVNIAYIAKDLEKSTLSAKVPFVWHAWVAVLAFCSASILL</sequence>
<dbReference type="AlphaFoldDB" id="A0AAD3H6V6"/>
<feature type="transmembrane region" description="Helical" evidence="1">
    <location>
        <begin position="141"/>
        <end position="160"/>
    </location>
</feature>
<reference evidence="2 3" key="1">
    <citation type="journal article" date="2021" name="Sci. Rep.">
        <title>The genome of the diatom Chaetoceros tenuissimus carries an ancient integrated fragment of an extant virus.</title>
        <authorList>
            <person name="Hongo Y."/>
            <person name="Kimura K."/>
            <person name="Takaki Y."/>
            <person name="Yoshida Y."/>
            <person name="Baba S."/>
            <person name="Kobayashi G."/>
            <person name="Nagasaki K."/>
            <person name="Hano T."/>
            <person name="Tomaru Y."/>
        </authorList>
    </citation>
    <scope>NUCLEOTIDE SEQUENCE [LARGE SCALE GENOMIC DNA]</scope>
    <source>
        <strain evidence="2 3">NIES-3715</strain>
    </source>
</reference>
<feature type="transmembrane region" description="Helical" evidence="1">
    <location>
        <begin position="113"/>
        <end position="129"/>
    </location>
</feature>